<gene>
    <name evidence="3" type="ORF">JO391_15515</name>
</gene>
<dbReference type="InterPro" id="IPR036291">
    <property type="entry name" value="NAD(P)-bd_dom_sf"/>
</dbReference>
<dbReference type="PRINTS" id="PR00081">
    <property type="entry name" value="GDHRDH"/>
</dbReference>
<dbReference type="FunFam" id="3.40.50.720:FF:000084">
    <property type="entry name" value="Short-chain dehydrogenase reductase"/>
    <property type="match status" value="1"/>
</dbReference>
<dbReference type="Proteomes" id="UP000826300">
    <property type="component" value="Chromosome"/>
</dbReference>
<comment type="similarity">
    <text evidence="1">Belongs to the short-chain dehydrogenases/reductases (SDR) family.</text>
</comment>
<reference evidence="3" key="1">
    <citation type="submission" date="2021-02" db="EMBL/GenBank/DDBJ databases">
        <title>Rhodobacter shimadae sp. nov., an aerobic anoxygenic phototrophic bacterium isolated from a hot spring.</title>
        <authorList>
            <person name="Muramatsu S."/>
            <person name="Haruta S."/>
            <person name="Hirose S."/>
            <person name="Hanada S."/>
        </authorList>
    </citation>
    <scope>NUCLEOTIDE SEQUENCE</scope>
    <source>
        <strain evidence="3">N10</strain>
    </source>
</reference>
<dbReference type="PRINTS" id="PR00080">
    <property type="entry name" value="SDRFAMILY"/>
</dbReference>
<evidence type="ECO:0000313" key="4">
    <source>
        <dbReference type="Proteomes" id="UP000826300"/>
    </source>
</evidence>
<keyword evidence="2" id="KW-0560">Oxidoreductase</keyword>
<organism evidence="3 4">
    <name type="scientific">Neotabrizicola shimadae</name>
    <dbReference type="NCBI Taxonomy" id="2807096"/>
    <lineage>
        <taxon>Bacteria</taxon>
        <taxon>Pseudomonadati</taxon>
        <taxon>Pseudomonadota</taxon>
        <taxon>Alphaproteobacteria</taxon>
        <taxon>Rhodobacterales</taxon>
        <taxon>Paracoccaceae</taxon>
        <taxon>Neotabrizicola</taxon>
    </lineage>
</organism>
<dbReference type="InterPro" id="IPR002347">
    <property type="entry name" value="SDR_fam"/>
</dbReference>
<protein>
    <submittedName>
        <fullName evidence="3">SDR family oxidoreductase</fullName>
    </submittedName>
</protein>
<evidence type="ECO:0000256" key="2">
    <source>
        <dbReference type="ARBA" id="ARBA00023002"/>
    </source>
</evidence>
<sequence length="255" mass="26692">MSLSRIFSVAGKVAFVTGAAQGLGRAMAEALAENGARVLLFDRDEAALAETVARLAPAEVLAHAGDVTRPADQHAAVSRMLGLWGRLDIAVANAGISDADPVPLHEMSEDAWTRVIDVNIAGTFHTCRASLRPMVVQGAGKLITVASMWGLAAPAGLFPRPAYAASKGAVVNLTRELALEYAAHNIQVNALCPGFFRTPTRPRSEAAAKAMTDYTPMGRLAHTDEIKGSLLYLASSASDFVTGTTLVVDGGVLAR</sequence>
<keyword evidence="4" id="KW-1185">Reference proteome</keyword>
<dbReference type="PANTHER" id="PTHR42760:SF115">
    <property type="entry name" value="3-OXOACYL-[ACYL-CARRIER-PROTEIN] REDUCTASE FABG"/>
    <property type="match status" value="1"/>
</dbReference>
<dbReference type="Gene3D" id="3.40.50.720">
    <property type="entry name" value="NAD(P)-binding Rossmann-like Domain"/>
    <property type="match status" value="1"/>
</dbReference>
<proteinExistence type="inferred from homology"/>
<dbReference type="AlphaFoldDB" id="A0A8G0ZPJ9"/>
<dbReference type="Pfam" id="PF13561">
    <property type="entry name" value="adh_short_C2"/>
    <property type="match status" value="1"/>
</dbReference>
<dbReference type="KEGG" id="nsm:JO391_15515"/>
<accession>A0A8G0ZPJ9</accession>
<dbReference type="GO" id="GO:0016616">
    <property type="term" value="F:oxidoreductase activity, acting on the CH-OH group of donors, NAD or NADP as acceptor"/>
    <property type="evidence" value="ECO:0007669"/>
    <property type="project" value="TreeGrafter"/>
</dbReference>
<evidence type="ECO:0000313" key="3">
    <source>
        <dbReference type="EMBL" id="QYZ69136.1"/>
    </source>
</evidence>
<dbReference type="SUPFAM" id="SSF51735">
    <property type="entry name" value="NAD(P)-binding Rossmann-fold domains"/>
    <property type="match status" value="1"/>
</dbReference>
<dbReference type="PANTHER" id="PTHR42760">
    <property type="entry name" value="SHORT-CHAIN DEHYDROGENASES/REDUCTASES FAMILY MEMBER"/>
    <property type="match status" value="1"/>
</dbReference>
<dbReference type="RefSeq" id="WP_220661356.1">
    <property type="nucleotide sequence ID" value="NZ_CP069370.1"/>
</dbReference>
<evidence type="ECO:0000256" key="1">
    <source>
        <dbReference type="ARBA" id="ARBA00006484"/>
    </source>
</evidence>
<dbReference type="EMBL" id="CP069370">
    <property type="protein sequence ID" value="QYZ69136.1"/>
    <property type="molecule type" value="Genomic_DNA"/>
</dbReference>
<name>A0A8G0ZPJ9_9RHOB</name>